<keyword evidence="1" id="KW-0433">Leucine-rich repeat</keyword>
<dbReference type="AlphaFoldDB" id="A0AAN6SI30"/>
<reference evidence="6" key="2">
    <citation type="submission" date="2023-06" db="EMBL/GenBank/DDBJ databases">
        <authorList>
            <consortium name="Lawrence Berkeley National Laboratory"/>
            <person name="Mondo S.J."/>
            <person name="Hensen N."/>
            <person name="Bonometti L."/>
            <person name="Westerberg I."/>
            <person name="Brannstrom I.O."/>
            <person name="Guillou S."/>
            <person name="Cros-Aarteil S."/>
            <person name="Calhoun S."/>
            <person name="Haridas S."/>
            <person name="Kuo A."/>
            <person name="Pangilinan J."/>
            <person name="Riley R."/>
            <person name="Labutti K."/>
            <person name="Andreopoulos B."/>
            <person name="Lipzen A."/>
            <person name="Chen C."/>
            <person name="Yanf M."/>
            <person name="Daum C."/>
            <person name="Ng V."/>
            <person name="Clum A."/>
            <person name="Steindorff A."/>
            <person name="Ohm R."/>
            <person name="Martin F."/>
            <person name="Silar P."/>
            <person name="Natvig D."/>
            <person name="Lalanne C."/>
            <person name="Gautier V."/>
            <person name="Ament-Velasquez S.L."/>
            <person name="Kruys A."/>
            <person name="Hutchinson M.I."/>
            <person name="Powell A.J."/>
            <person name="Barry K."/>
            <person name="Miller A.N."/>
            <person name="Grigoriev I.V."/>
            <person name="Debuchy R."/>
            <person name="Gladieux P."/>
            <person name="Thoren M.H."/>
            <person name="Johannesson H."/>
        </authorList>
    </citation>
    <scope>NUCLEOTIDE SEQUENCE</scope>
    <source>
        <strain evidence="6">CBS 626.80</strain>
    </source>
</reference>
<dbReference type="InterPro" id="IPR050216">
    <property type="entry name" value="LRR_domain-containing"/>
</dbReference>
<keyword evidence="7" id="KW-1185">Reference proteome</keyword>
<evidence type="ECO:0000256" key="1">
    <source>
        <dbReference type="ARBA" id="ARBA00022614"/>
    </source>
</evidence>
<dbReference type="Pfam" id="PF13855">
    <property type="entry name" value="LRR_8"/>
    <property type="match status" value="2"/>
</dbReference>
<feature type="binding site" evidence="3">
    <location>
        <position position="250"/>
    </location>
    <ligand>
        <name>ATP</name>
        <dbReference type="ChEBI" id="CHEBI:30616"/>
    </ligand>
</feature>
<proteinExistence type="predicted"/>
<evidence type="ECO:0000313" key="6">
    <source>
        <dbReference type="EMBL" id="KAK3954425.1"/>
    </source>
</evidence>
<dbReference type="PANTHER" id="PTHR48051">
    <property type="match status" value="1"/>
</dbReference>
<reference evidence="6" key="1">
    <citation type="journal article" date="2023" name="Mol. Phylogenet. Evol.">
        <title>Genome-scale phylogeny and comparative genomics of the fungal order Sordariales.</title>
        <authorList>
            <person name="Hensen N."/>
            <person name="Bonometti L."/>
            <person name="Westerberg I."/>
            <person name="Brannstrom I.O."/>
            <person name="Guillou S."/>
            <person name="Cros-Aarteil S."/>
            <person name="Calhoun S."/>
            <person name="Haridas S."/>
            <person name="Kuo A."/>
            <person name="Mondo S."/>
            <person name="Pangilinan J."/>
            <person name="Riley R."/>
            <person name="LaButti K."/>
            <person name="Andreopoulos B."/>
            <person name="Lipzen A."/>
            <person name="Chen C."/>
            <person name="Yan M."/>
            <person name="Daum C."/>
            <person name="Ng V."/>
            <person name="Clum A."/>
            <person name="Steindorff A."/>
            <person name="Ohm R.A."/>
            <person name="Martin F."/>
            <person name="Silar P."/>
            <person name="Natvig D.O."/>
            <person name="Lalanne C."/>
            <person name="Gautier V."/>
            <person name="Ament-Velasquez S.L."/>
            <person name="Kruys A."/>
            <person name="Hutchinson M.I."/>
            <person name="Powell A.J."/>
            <person name="Barry K."/>
            <person name="Miller A.N."/>
            <person name="Grigoriev I.V."/>
            <person name="Debuchy R."/>
            <person name="Gladieux P."/>
            <person name="Hiltunen Thoren M."/>
            <person name="Johannesson H."/>
        </authorList>
    </citation>
    <scope>NUCLEOTIDE SEQUENCE</scope>
    <source>
        <strain evidence="6">CBS 626.80</strain>
    </source>
</reference>
<dbReference type="InterPro" id="IPR001245">
    <property type="entry name" value="Ser-Thr/Tyr_kinase_cat_dom"/>
</dbReference>
<sequence length="535" mass="57369">MHDLSTLLSGGYASTAHLKLTTPLPSGLLPPAILALGATLTHLDLSGTGLSSLPSNFGSSLPHLRILFLSSNNFTAFPSVLAQCPSLEMIAFRSNGMTSIPEGALPTKTLRWLILTDNRIEKLPEDLGQCEKLEKCMLAGNRLSSLPASMGEGCKKLALLRLSANRFESLPGWLFTDLPKLAFLSFAGNPCVEEQTSAATAKAGRRFDLERIEWRNLEVQEPPLGEGASGVISRGLWKQSEEYAEEVAIKVFKGGVTSDGTPKDEMAAVLAAEFHEGLITVLGRVVGHPDEVVVEGGEGGAAAEGEQEEEEEEEDVKKKKKFQGGIVMQLIPEYYSALGLPPSFDTCSRDCFPEDASLSAAEALGMLTGIAGAAAHLHQRGIAHGDLYAHNILASKADRHALLGDFGAATIYGTDDEVYAGMEKLEVLAFAHLLEDVLGLIRREKEKKESATQTPEAETAIVVVANGAAPPAAFRDSSELTEEEEEAIVQGLEKLHKQCADAQVGSRPSFEDIAVELEDLVGFRGMMRIPIPNLN</sequence>
<organism evidence="6 7">
    <name type="scientific">Pseudoneurospora amorphoporcata</name>
    <dbReference type="NCBI Taxonomy" id="241081"/>
    <lineage>
        <taxon>Eukaryota</taxon>
        <taxon>Fungi</taxon>
        <taxon>Dikarya</taxon>
        <taxon>Ascomycota</taxon>
        <taxon>Pezizomycotina</taxon>
        <taxon>Sordariomycetes</taxon>
        <taxon>Sordariomycetidae</taxon>
        <taxon>Sordariales</taxon>
        <taxon>Sordariaceae</taxon>
        <taxon>Pseudoneurospora</taxon>
    </lineage>
</organism>
<dbReference type="InterPro" id="IPR032675">
    <property type="entry name" value="LRR_dom_sf"/>
</dbReference>
<dbReference type="Proteomes" id="UP001303222">
    <property type="component" value="Unassembled WGS sequence"/>
</dbReference>
<dbReference type="GO" id="GO:0005524">
    <property type="term" value="F:ATP binding"/>
    <property type="evidence" value="ECO:0007669"/>
    <property type="project" value="UniProtKB-UniRule"/>
</dbReference>
<evidence type="ECO:0000256" key="2">
    <source>
        <dbReference type="ARBA" id="ARBA00022737"/>
    </source>
</evidence>
<dbReference type="EMBL" id="MU859090">
    <property type="protein sequence ID" value="KAK3954425.1"/>
    <property type="molecule type" value="Genomic_DNA"/>
</dbReference>
<dbReference type="GO" id="GO:0005737">
    <property type="term" value="C:cytoplasm"/>
    <property type="evidence" value="ECO:0007669"/>
    <property type="project" value="TreeGrafter"/>
</dbReference>
<dbReference type="InterPro" id="IPR017441">
    <property type="entry name" value="Protein_kinase_ATP_BS"/>
</dbReference>
<dbReference type="Pfam" id="PF07714">
    <property type="entry name" value="PK_Tyr_Ser-Thr"/>
    <property type="match status" value="1"/>
</dbReference>
<evidence type="ECO:0000256" key="4">
    <source>
        <dbReference type="SAM" id="MobiDB-lite"/>
    </source>
</evidence>
<dbReference type="PROSITE" id="PS50011">
    <property type="entry name" value="PROTEIN_KINASE_DOM"/>
    <property type="match status" value="1"/>
</dbReference>
<dbReference type="SUPFAM" id="SSF56112">
    <property type="entry name" value="Protein kinase-like (PK-like)"/>
    <property type="match status" value="1"/>
</dbReference>
<dbReference type="GO" id="GO:0004672">
    <property type="term" value="F:protein kinase activity"/>
    <property type="evidence" value="ECO:0007669"/>
    <property type="project" value="InterPro"/>
</dbReference>
<dbReference type="Gene3D" id="3.30.200.20">
    <property type="entry name" value="Phosphorylase Kinase, domain 1"/>
    <property type="match status" value="1"/>
</dbReference>
<gene>
    <name evidence="6" type="ORF">QBC32DRAFT_384468</name>
</gene>
<feature type="domain" description="Protein kinase" evidence="5">
    <location>
        <begin position="218"/>
        <end position="521"/>
    </location>
</feature>
<evidence type="ECO:0000256" key="3">
    <source>
        <dbReference type="PROSITE-ProRule" id="PRU10141"/>
    </source>
</evidence>
<keyword evidence="2" id="KW-0677">Repeat</keyword>
<dbReference type="PROSITE" id="PS51450">
    <property type="entry name" value="LRR"/>
    <property type="match status" value="1"/>
</dbReference>
<dbReference type="Gene3D" id="3.80.10.10">
    <property type="entry name" value="Ribonuclease Inhibitor"/>
    <property type="match status" value="1"/>
</dbReference>
<dbReference type="InterPro" id="IPR011009">
    <property type="entry name" value="Kinase-like_dom_sf"/>
</dbReference>
<comment type="caution">
    <text evidence="6">The sequence shown here is derived from an EMBL/GenBank/DDBJ whole genome shotgun (WGS) entry which is preliminary data.</text>
</comment>
<dbReference type="SMART" id="SM00369">
    <property type="entry name" value="LRR_TYP"/>
    <property type="match status" value="5"/>
</dbReference>
<name>A0AAN6SI30_9PEZI</name>
<dbReference type="FunFam" id="3.80.10.10:FF:001150">
    <property type="entry name" value="Outer arm dynein light chain 1"/>
    <property type="match status" value="1"/>
</dbReference>
<keyword evidence="3" id="KW-0547">Nucleotide-binding</keyword>
<dbReference type="PANTHER" id="PTHR48051:SF1">
    <property type="entry name" value="RAS SUPPRESSOR PROTEIN 1"/>
    <property type="match status" value="1"/>
</dbReference>
<evidence type="ECO:0000313" key="7">
    <source>
        <dbReference type="Proteomes" id="UP001303222"/>
    </source>
</evidence>
<dbReference type="Gene3D" id="1.10.510.10">
    <property type="entry name" value="Transferase(Phosphotransferase) domain 1"/>
    <property type="match status" value="1"/>
</dbReference>
<feature type="compositionally biased region" description="Acidic residues" evidence="4">
    <location>
        <begin position="305"/>
        <end position="314"/>
    </location>
</feature>
<keyword evidence="3" id="KW-0067">ATP-binding</keyword>
<dbReference type="SUPFAM" id="SSF52058">
    <property type="entry name" value="L domain-like"/>
    <property type="match status" value="1"/>
</dbReference>
<evidence type="ECO:0000259" key="5">
    <source>
        <dbReference type="PROSITE" id="PS50011"/>
    </source>
</evidence>
<dbReference type="PROSITE" id="PS00107">
    <property type="entry name" value="PROTEIN_KINASE_ATP"/>
    <property type="match status" value="1"/>
</dbReference>
<feature type="region of interest" description="Disordered" evidence="4">
    <location>
        <begin position="295"/>
        <end position="316"/>
    </location>
</feature>
<protein>
    <recommendedName>
        <fullName evidence="5">Protein kinase domain-containing protein</fullName>
    </recommendedName>
</protein>
<dbReference type="InterPro" id="IPR003591">
    <property type="entry name" value="Leu-rich_rpt_typical-subtyp"/>
</dbReference>
<dbReference type="InterPro" id="IPR001611">
    <property type="entry name" value="Leu-rich_rpt"/>
</dbReference>
<accession>A0AAN6SI30</accession>
<dbReference type="InterPro" id="IPR000719">
    <property type="entry name" value="Prot_kinase_dom"/>
</dbReference>